<comment type="catalytic activity">
    <reaction evidence="3 4 5">
        <text>an acyl phosphate + H2O = a carboxylate + phosphate + H(+)</text>
        <dbReference type="Rhea" id="RHEA:14965"/>
        <dbReference type="ChEBI" id="CHEBI:15377"/>
        <dbReference type="ChEBI" id="CHEBI:15378"/>
        <dbReference type="ChEBI" id="CHEBI:29067"/>
        <dbReference type="ChEBI" id="CHEBI:43474"/>
        <dbReference type="ChEBI" id="CHEBI:59918"/>
        <dbReference type="EC" id="3.6.1.7"/>
    </reaction>
</comment>
<dbReference type="Gene3D" id="3.30.70.100">
    <property type="match status" value="1"/>
</dbReference>
<dbReference type="Proteomes" id="UP000057158">
    <property type="component" value="Chromosome"/>
</dbReference>
<dbReference type="GO" id="GO:0003998">
    <property type="term" value="F:acylphosphatase activity"/>
    <property type="evidence" value="ECO:0007669"/>
    <property type="project" value="UniProtKB-EC"/>
</dbReference>
<organism evidence="8 9">
    <name type="scientific">Desulfuromonas soudanensis</name>
    <dbReference type="NCBI Taxonomy" id="1603606"/>
    <lineage>
        <taxon>Bacteria</taxon>
        <taxon>Pseudomonadati</taxon>
        <taxon>Thermodesulfobacteriota</taxon>
        <taxon>Desulfuromonadia</taxon>
        <taxon>Desulfuromonadales</taxon>
        <taxon>Desulfuromonadaceae</taxon>
        <taxon>Desulfuromonas</taxon>
    </lineage>
</organism>
<evidence type="ECO:0000256" key="4">
    <source>
        <dbReference type="PROSITE-ProRule" id="PRU00520"/>
    </source>
</evidence>
<evidence type="ECO:0000256" key="2">
    <source>
        <dbReference type="ARBA" id="ARBA00012150"/>
    </source>
</evidence>
<reference evidence="8 9" key="1">
    <citation type="submission" date="2015-07" db="EMBL/GenBank/DDBJ databases">
        <title>Isolation and Genomic Characterization of a Novel Halophilic Metal-Reducing Deltaproteobacterium from the Deep Subsurface.</title>
        <authorList>
            <person name="Badalamenti J.P."/>
            <person name="Summers Z.M."/>
            <person name="Gralnick J.A."/>
            <person name="Bond D.R."/>
        </authorList>
    </citation>
    <scope>NUCLEOTIDE SEQUENCE [LARGE SCALE GENOMIC DNA]</scope>
    <source>
        <strain evidence="8 9">WTL</strain>
    </source>
</reference>
<dbReference type="EMBL" id="CP010802">
    <property type="protein sequence ID" value="ALC17664.1"/>
    <property type="molecule type" value="Genomic_DNA"/>
</dbReference>
<dbReference type="PROSITE" id="PS51160">
    <property type="entry name" value="ACYLPHOSPHATASE_3"/>
    <property type="match status" value="1"/>
</dbReference>
<dbReference type="PROSITE" id="PS00151">
    <property type="entry name" value="ACYLPHOSPHATASE_2"/>
    <property type="match status" value="1"/>
</dbReference>
<dbReference type="InterPro" id="IPR036046">
    <property type="entry name" value="Acylphosphatase-like_dom_sf"/>
</dbReference>
<dbReference type="EC" id="3.6.1.7" evidence="2 4"/>
<dbReference type="SUPFAM" id="SSF54975">
    <property type="entry name" value="Acylphosphatase/BLUF domain-like"/>
    <property type="match status" value="1"/>
</dbReference>
<comment type="similarity">
    <text evidence="1 6">Belongs to the acylphosphatase family.</text>
</comment>
<name>A0A0M4D4N1_9BACT</name>
<dbReference type="InterPro" id="IPR017968">
    <property type="entry name" value="Acylphosphatase_CS"/>
</dbReference>
<evidence type="ECO:0000313" key="9">
    <source>
        <dbReference type="Proteomes" id="UP000057158"/>
    </source>
</evidence>
<dbReference type="PANTHER" id="PTHR47268:SF4">
    <property type="entry name" value="ACYLPHOSPHATASE"/>
    <property type="match status" value="1"/>
</dbReference>
<feature type="domain" description="Acylphosphatase-like" evidence="7">
    <location>
        <begin position="5"/>
        <end position="92"/>
    </location>
</feature>
<evidence type="ECO:0000256" key="6">
    <source>
        <dbReference type="RuleBase" id="RU004168"/>
    </source>
</evidence>
<evidence type="ECO:0000256" key="3">
    <source>
        <dbReference type="ARBA" id="ARBA00047645"/>
    </source>
</evidence>
<accession>A0A0M4D4N1</accession>
<evidence type="ECO:0000313" key="8">
    <source>
        <dbReference type="EMBL" id="ALC17664.1"/>
    </source>
</evidence>
<dbReference type="AlphaFoldDB" id="A0A0M4D4N1"/>
<evidence type="ECO:0000256" key="1">
    <source>
        <dbReference type="ARBA" id="ARBA00005614"/>
    </source>
</evidence>
<dbReference type="InterPro" id="IPR001792">
    <property type="entry name" value="Acylphosphatase-like_dom"/>
</dbReference>
<feature type="active site" evidence="4">
    <location>
        <position position="38"/>
    </location>
</feature>
<keyword evidence="9" id="KW-1185">Reference proteome</keyword>
<dbReference type="OrthoDB" id="9808093at2"/>
<dbReference type="NCBIfam" id="NF011011">
    <property type="entry name" value="PRK14438.1"/>
    <property type="match status" value="1"/>
</dbReference>
<dbReference type="PROSITE" id="PS00150">
    <property type="entry name" value="ACYLPHOSPHATASE_1"/>
    <property type="match status" value="1"/>
</dbReference>
<dbReference type="Pfam" id="PF00708">
    <property type="entry name" value="Acylphosphatase"/>
    <property type="match status" value="1"/>
</dbReference>
<feature type="active site" evidence="4">
    <location>
        <position position="20"/>
    </location>
</feature>
<dbReference type="RefSeq" id="WP_053551660.1">
    <property type="nucleotide sequence ID" value="NZ_CP010802.1"/>
</dbReference>
<dbReference type="InterPro" id="IPR020456">
    <property type="entry name" value="Acylphosphatase"/>
</dbReference>
<proteinExistence type="inferred from homology"/>
<protein>
    <recommendedName>
        <fullName evidence="2 4">Acylphosphatase</fullName>
        <ecNumber evidence="2 4">3.6.1.7</ecNumber>
    </recommendedName>
</protein>
<dbReference type="KEGG" id="des:DSOUD_2936"/>
<dbReference type="NCBIfam" id="NF011016">
    <property type="entry name" value="PRK14444.1"/>
    <property type="match status" value="1"/>
</dbReference>
<keyword evidence="4 5" id="KW-0378">Hydrolase</keyword>
<evidence type="ECO:0000259" key="7">
    <source>
        <dbReference type="PROSITE" id="PS51160"/>
    </source>
</evidence>
<evidence type="ECO:0000256" key="5">
    <source>
        <dbReference type="RuleBase" id="RU000553"/>
    </source>
</evidence>
<gene>
    <name evidence="8" type="ORF">DSOUD_2936</name>
</gene>
<sequence length="92" mass="10444">MKSVRATVRIKGRVQGVNFRYFTQRTACQHGITGWVRNLPDGDVEALFEGTQSAVQAVIDWCRSGPAAAQVDELLIDWEDFRGEFDSFEVHR</sequence>
<dbReference type="PATRIC" id="fig|1603606.3.peg.3166"/>
<dbReference type="PANTHER" id="PTHR47268">
    <property type="entry name" value="ACYLPHOSPHATASE"/>
    <property type="match status" value="1"/>
</dbReference>
<dbReference type="STRING" id="1603606.DSOUD_2936"/>